<accession>A0A7J6VL97</accession>
<dbReference type="PANTHER" id="PTHR47926:SF390">
    <property type="entry name" value="TETRATRICOPEPTIDE REPEAT-LIKE SUPERFAMILY PROTEIN"/>
    <property type="match status" value="1"/>
</dbReference>
<evidence type="ECO:0000313" key="2">
    <source>
        <dbReference type="Proteomes" id="UP000554482"/>
    </source>
</evidence>
<dbReference type="PANTHER" id="PTHR47926">
    <property type="entry name" value="PENTATRICOPEPTIDE REPEAT-CONTAINING PROTEIN"/>
    <property type="match status" value="1"/>
</dbReference>
<dbReference type="GO" id="GO:0003723">
    <property type="term" value="F:RNA binding"/>
    <property type="evidence" value="ECO:0007669"/>
    <property type="project" value="InterPro"/>
</dbReference>
<protein>
    <submittedName>
        <fullName evidence="1">Pentatricopeptide repeat-containing protein</fullName>
    </submittedName>
</protein>
<sequence length="98" mass="10825">MLLELEPQKAVNYVLLSNLYAFGGRWEDVAGSWAALRKVAVKKEAGCSWVTMKDGVHVFAAGDKSHPNTGDLCQVTRAEQENEGCRIRASDKLCIVWS</sequence>
<reference evidence="1 2" key="1">
    <citation type="submission" date="2020-06" db="EMBL/GenBank/DDBJ databases">
        <title>Transcriptomic and genomic resources for Thalictrum thalictroides and T. hernandezii: Facilitating candidate gene discovery in an emerging model plant lineage.</title>
        <authorList>
            <person name="Arias T."/>
            <person name="Riano-Pachon D.M."/>
            <person name="Di Stilio V.S."/>
        </authorList>
    </citation>
    <scope>NUCLEOTIDE SEQUENCE [LARGE SCALE GENOMIC DNA]</scope>
    <source>
        <strain evidence="2">cv. WT478/WT964</strain>
        <tissue evidence="1">Leaves</tissue>
    </source>
</reference>
<keyword evidence="2" id="KW-1185">Reference proteome</keyword>
<dbReference type="InterPro" id="IPR046848">
    <property type="entry name" value="E_motif"/>
</dbReference>
<dbReference type="Proteomes" id="UP000554482">
    <property type="component" value="Unassembled WGS sequence"/>
</dbReference>
<dbReference type="OrthoDB" id="185373at2759"/>
<evidence type="ECO:0000313" key="1">
    <source>
        <dbReference type="EMBL" id="KAF5185884.1"/>
    </source>
</evidence>
<organism evidence="1 2">
    <name type="scientific">Thalictrum thalictroides</name>
    <name type="common">Rue-anemone</name>
    <name type="synonym">Anemone thalictroides</name>
    <dbReference type="NCBI Taxonomy" id="46969"/>
    <lineage>
        <taxon>Eukaryota</taxon>
        <taxon>Viridiplantae</taxon>
        <taxon>Streptophyta</taxon>
        <taxon>Embryophyta</taxon>
        <taxon>Tracheophyta</taxon>
        <taxon>Spermatophyta</taxon>
        <taxon>Magnoliopsida</taxon>
        <taxon>Ranunculales</taxon>
        <taxon>Ranunculaceae</taxon>
        <taxon>Thalictroideae</taxon>
        <taxon>Thalictrum</taxon>
    </lineage>
</organism>
<dbReference type="AlphaFoldDB" id="A0A7J6VL97"/>
<comment type="caution">
    <text evidence="1">The sequence shown here is derived from an EMBL/GenBank/DDBJ whole genome shotgun (WGS) entry which is preliminary data.</text>
</comment>
<dbReference type="Pfam" id="PF20431">
    <property type="entry name" value="E_motif"/>
    <property type="match status" value="1"/>
</dbReference>
<name>A0A7J6VL97_THATH</name>
<dbReference type="GO" id="GO:0009451">
    <property type="term" value="P:RNA modification"/>
    <property type="evidence" value="ECO:0007669"/>
    <property type="project" value="InterPro"/>
</dbReference>
<dbReference type="InterPro" id="IPR046960">
    <property type="entry name" value="PPR_At4g14850-like_plant"/>
</dbReference>
<proteinExistence type="predicted"/>
<gene>
    <name evidence="1" type="ORF">FRX31_024530</name>
</gene>
<dbReference type="EMBL" id="JABWDY010030099">
    <property type="protein sequence ID" value="KAF5185884.1"/>
    <property type="molecule type" value="Genomic_DNA"/>
</dbReference>